<reference evidence="4" key="1">
    <citation type="journal article" date="2019" name="Int. J. Syst. Evol. Microbiol.">
        <title>The Global Catalogue of Microorganisms (GCM) 10K type strain sequencing project: providing services to taxonomists for standard genome sequencing and annotation.</title>
        <authorList>
            <consortium name="The Broad Institute Genomics Platform"/>
            <consortium name="The Broad Institute Genome Sequencing Center for Infectious Disease"/>
            <person name="Wu L."/>
            <person name="Ma J."/>
        </authorList>
    </citation>
    <scope>NUCLEOTIDE SEQUENCE [LARGE SCALE GENOMIC DNA]</scope>
    <source>
        <strain evidence="4">KCTC 52473</strain>
    </source>
</reference>
<proteinExistence type="predicted"/>
<name>A0ABV7FMU7_9ALTE</name>
<sequence>MHKQKITQASVHHSDASKKANEIALPEEVATAIEINGISFVVMMLTPYDIENFVHGFLFTEGIVDNTYDIHGIELSSSTEGITAHCEVAKRCMQGLQNRLRAMRGAGGCGVCGTQALSQVFPELPRYAASSVAKTISLESNQLRQLRKRVNKFQQRAQNSGAMHAAFWLNTDLDIEYCQEDIGRHNALDKLIGRLRLNNVGAEAGAVLITSRCGAELVHKIARFGTSVLISFASPSDLALKLAKTYNITLIHVPKTDEPRIY</sequence>
<dbReference type="InterPro" id="IPR016193">
    <property type="entry name" value="Cytidine_deaminase-like"/>
</dbReference>
<dbReference type="EMBL" id="JBHRSW010000005">
    <property type="protein sequence ID" value="MFC3120669.1"/>
    <property type="molecule type" value="Genomic_DNA"/>
</dbReference>
<comment type="caution">
    <text evidence="3">The sequence shown here is derived from an EMBL/GenBank/DDBJ whole genome shotgun (WGS) entry which is preliminary data.</text>
</comment>
<dbReference type="PIRSF" id="PIRSF015626">
    <property type="entry name" value="FdhD"/>
    <property type="match status" value="1"/>
</dbReference>
<dbReference type="Gene3D" id="3.40.140.10">
    <property type="entry name" value="Cytidine Deaminase, domain 2"/>
    <property type="match status" value="1"/>
</dbReference>
<evidence type="ECO:0000313" key="4">
    <source>
        <dbReference type="Proteomes" id="UP001595478"/>
    </source>
</evidence>
<gene>
    <name evidence="3" type="primary">fdhD</name>
    <name evidence="3" type="ORF">ACFOHL_03480</name>
</gene>
<accession>A0ABV7FMU7</accession>
<evidence type="ECO:0000313" key="3">
    <source>
        <dbReference type="EMBL" id="MFC3120669.1"/>
    </source>
</evidence>
<dbReference type="SUPFAM" id="SSF53927">
    <property type="entry name" value="Cytidine deaminase-like"/>
    <property type="match status" value="1"/>
</dbReference>
<keyword evidence="4" id="KW-1185">Reference proteome</keyword>
<dbReference type="Gene3D" id="3.10.20.10">
    <property type="match status" value="1"/>
</dbReference>
<dbReference type="NCBIfam" id="TIGR00129">
    <property type="entry name" value="fdhD_narQ"/>
    <property type="match status" value="1"/>
</dbReference>
<evidence type="ECO:0000256" key="2">
    <source>
        <dbReference type="ARBA" id="ARBA00023150"/>
    </source>
</evidence>
<dbReference type="PANTHER" id="PTHR30592:SF1">
    <property type="entry name" value="SULFUR CARRIER PROTEIN FDHD"/>
    <property type="match status" value="1"/>
</dbReference>
<dbReference type="PANTHER" id="PTHR30592">
    <property type="entry name" value="FORMATE DEHYDROGENASE"/>
    <property type="match status" value="1"/>
</dbReference>
<organism evidence="3 4">
    <name type="scientific">Agaribacter flavus</name>
    <dbReference type="NCBI Taxonomy" id="1902781"/>
    <lineage>
        <taxon>Bacteria</taxon>
        <taxon>Pseudomonadati</taxon>
        <taxon>Pseudomonadota</taxon>
        <taxon>Gammaproteobacteria</taxon>
        <taxon>Alteromonadales</taxon>
        <taxon>Alteromonadaceae</taxon>
        <taxon>Agaribacter</taxon>
    </lineage>
</organism>
<dbReference type="InterPro" id="IPR003786">
    <property type="entry name" value="FdhD"/>
</dbReference>
<dbReference type="Proteomes" id="UP001595478">
    <property type="component" value="Unassembled WGS sequence"/>
</dbReference>
<evidence type="ECO:0000256" key="1">
    <source>
        <dbReference type="ARBA" id="ARBA00022490"/>
    </source>
</evidence>
<keyword evidence="1" id="KW-0963">Cytoplasm</keyword>
<dbReference type="RefSeq" id="WP_376918801.1">
    <property type="nucleotide sequence ID" value="NZ_JBHRSW010000005.1"/>
</dbReference>
<dbReference type="Pfam" id="PF02634">
    <property type="entry name" value="FdhD-NarQ"/>
    <property type="match status" value="1"/>
</dbReference>
<keyword evidence="2" id="KW-0501">Molybdenum cofactor biosynthesis</keyword>
<protein>
    <submittedName>
        <fullName evidence="3">Formate dehydrogenase accessory sulfurtransferase FdhD</fullName>
    </submittedName>
</protein>